<dbReference type="OrthoDB" id="8896471at2"/>
<evidence type="ECO:0000313" key="1">
    <source>
        <dbReference type="EMBL" id="TDK63708.1"/>
    </source>
</evidence>
<evidence type="ECO:0000313" key="2">
    <source>
        <dbReference type="Proteomes" id="UP000294829"/>
    </source>
</evidence>
<dbReference type="Proteomes" id="UP000294829">
    <property type="component" value="Unassembled WGS sequence"/>
</dbReference>
<dbReference type="RefSeq" id="WP_133329650.1">
    <property type="nucleotide sequence ID" value="NZ_SMYL01000008.1"/>
</dbReference>
<dbReference type="InterPro" id="IPR046581">
    <property type="entry name" value="DUF6641"/>
</dbReference>
<keyword evidence="2" id="KW-1185">Reference proteome</keyword>
<proteinExistence type="predicted"/>
<dbReference type="EMBL" id="SMYL01000008">
    <property type="protein sequence ID" value="TDK63708.1"/>
    <property type="molecule type" value="Genomic_DNA"/>
</dbReference>
<accession>A0A4R5VYQ8</accession>
<protein>
    <submittedName>
        <fullName evidence="1">Uncharacterized protein</fullName>
    </submittedName>
</protein>
<gene>
    <name evidence="1" type="ORF">E2I14_14125</name>
</gene>
<comment type="caution">
    <text evidence="1">The sequence shown here is derived from an EMBL/GenBank/DDBJ whole genome shotgun (WGS) entry which is preliminary data.</text>
</comment>
<name>A0A4R5VYQ8_9BURK</name>
<reference evidence="1 2" key="1">
    <citation type="submission" date="2019-03" db="EMBL/GenBank/DDBJ databases">
        <title>Sapientia aquatica gen. nov., sp. nov., isolated from a crater lake.</title>
        <authorList>
            <person name="Felfoldi T."/>
            <person name="Szabo A."/>
            <person name="Toth E."/>
            <person name="Schumann P."/>
            <person name="Keki Z."/>
            <person name="Marialigeti K."/>
            <person name="Mathe I."/>
        </authorList>
    </citation>
    <scope>NUCLEOTIDE SEQUENCE [LARGE SCALE GENOMIC DNA]</scope>
    <source>
        <strain evidence="1 2">SA-152</strain>
    </source>
</reference>
<dbReference type="Pfam" id="PF20346">
    <property type="entry name" value="DUF6641"/>
    <property type="match status" value="1"/>
</dbReference>
<organism evidence="1 2">
    <name type="scientific">Sapientia aquatica</name>
    <dbReference type="NCBI Taxonomy" id="1549640"/>
    <lineage>
        <taxon>Bacteria</taxon>
        <taxon>Pseudomonadati</taxon>
        <taxon>Pseudomonadota</taxon>
        <taxon>Betaproteobacteria</taxon>
        <taxon>Burkholderiales</taxon>
        <taxon>Oxalobacteraceae</taxon>
        <taxon>Sapientia</taxon>
    </lineage>
</organism>
<dbReference type="AlphaFoldDB" id="A0A4R5VYQ8"/>
<sequence length="150" mass="16602">MSSTLSKLKLVNVQADLKNPTVSRRNRLTAQIEGQIASVRCAIAGEIYAEKRQKYVTDHQTGERSLVEISKKVKPWWFISATNKANLILKYGSKKIEIVKGKNAVEVDNMDELIATLELIKTAVIAGELDIQIETACGALRAGFSKKKKS</sequence>